<dbReference type="EMBL" id="WTPW01001105">
    <property type="protein sequence ID" value="KAF0456429.1"/>
    <property type="molecule type" value="Genomic_DNA"/>
</dbReference>
<accession>A0A8H4A7W2</accession>
<feature type="region of interest" description="Disordered" evidence="1">
    <location>
        <begin position="1"/>
        <end position="42"/>
    </location>
</feature>
<feature type="compositionally biased region" description="Basic and acidic residues" evidence="1">
    <location>
        <begin position="1"/>
        <end position="17"/>
    </location>
</feature>
<feature type="transmembrane region" description="Helical" evidence="2">
    <location>
        <begin position="144"/>
        <end position="166"/>
    </location>
</feature>
<organism evidence="3 4">
    <name type="scientific">Gigaspora margarita</name>
    <dbReference type="NCBI Taxonomy" id="4874"/>
    <lineage>
        <taxon>Eukaryota</taxon>
        <taxon>Fungi</taxon>
        <taxon>Fungi incertae sedis</taxon>
        <taxon>Mucoromycota</taxon>
        <taxon>Glomeromycotina</taxon>
        <taxon>Glomeromycetes</taxon>
        <taxon>Diversisporales</taxon>
        <taxon>Gigasporaceae</taxon>
        <taxon>Gigaspora</taxon>
    </lineage>
</organism>
<proteinExistence type="predicted"/>
<gene>
    <name evidence="3" type="ORF">F8M41_001367</name>
</gene>
<dbReference type="Proteomes" id="UP000439903">
    <property type="component" value="Unassembled WGS sequence"/>
</dbReference>
<feature type="compositionally biased region" description="Low complexity" evidence="1">
    <location>
        <begin position="22"/>
        <end position="38"/>
    </location>
</feature>
<comment type="caution">
    <text evidence="3">The sequence shown here is derived from an EMBL/GenBank/DDBJ whole genome shotgun (WGS) entry which is preliminary data.</text>
</comment>
<keyword evidence="2" id="KW-1133">Transmembrane helix</keyword>
<reference evidence="3 4" key="1">
    <citation type="journal article" date="2019" name="Environ. Microbiol.">
        <title>At the nexus of three kingdoms: the genome of the mycorrhizal fungus Gigaspora margarita provides insights into plant, endobacterial and fungal interactions.</title>
        <authorList>
            <person name="Venice F."/>
            <person name="Ghignone S."/>
            <person name="Salvioli di Fossalunga A."/>
            <person name="Amselem J."/>
            <person name="Novero M."/>
            <person name="Xianan X."/>
            <person name="Sedzielewska Toro K."/>
            <person name="Morin E."/>
            <person name="Lipzen A."/>
            <person name="Grigoriev I.V."/>
            <person name="Henrissat B."/>
            <person name="Martin F.M."/>
            <person name="Bonfante P."/>
        </authorList>
    </citation>
    <scope>NUCLEOTIDE SEQUENCE [LARGE SCALE GENOMIC DNA]</scope>
    <source>
        <strain evidence="3 4">BEG34</strain>
    </source>
</reference>
<sequence>MPTKTDFDFPKRPKNLPEPEESSTTTSSSTTSTTIPSTNNIPEPTFEIKVTCRICKLEFKQTEIEDHFRDHILNPLSQDDIQDKLKLKKKGFENLNAILYKLNDIQLKEFIDTIKKYIEKHGEDFISFLPDKIKQQILYNFDKIIFGIVTALINFSYFSLFIYKFYL</sequence>
<keyword evidence="2" id="KW-0812">Transmembrane</keyword>
<name>A0A8H4A7W2_GIGMA</name>
<evidence type="ECO:0000313" key="3">
    <source>
        <dbReference type="EMBL" id="KAF0456429.1"/>
    </source>
</evidence>
<protein>
    <submittedName>
        <fullName evidence="3">Uncharacterized protein</fullName>
    </submittedName>
</protein>
<dbReference type="OrthoDB" id="2459824at2759"/>
<keyword evidence="4" id="KW-1185">Reference proteome</keyword>
<evidence type="ECO:0000313" key="4">
    <source>
        <dbReference type="Proteomes" id="UP000439903"/>
    </source>
</evidence>
<evidence type="ECO:0000256" key="1">
    <source>
        <dbReference type="SAM" id="MobiDB-lite"/>
    </source>
</evidence>
<evidence type="ECO:0000256" key="2">
    <source>
        <dbReference type="SAM" id="Phobius"/>
    </source>
</evidence>
<dbReference type="AlphaFoldDB" id="A0A8H4A7W2"/>
<keyword evidence="2" id="KW-0472">Membrane</keyword>